<dbReference type="GO" id="GO:0005975">
    <property type="term" value="P:carbohydrate metabolic process"/>
    <property type="evidence" value="ECO:0007669"/>
    <property type="project" value="InterPro"/>
</dbReference>
<dbReference type="GO" id="GO:0016853">
    <property type="term" value="F:isomerase activity"/>
    <property type="evidence" value="ECO:0007669"/>
    <property type="project" value="InterPro"/>
</dbReference>
<dbReference type="InterPro" id="IPR008183">
    <property type="entry name" value="Aldose_1/G6P_1-epimerase"/>
</dbReference>
<dbReference type="GO" id="GO:0030246">
    <property type="term" value="F:carbohydrate binding"/>
    <property type="evidence" value="ECO:0007669"/>
    <property type="project" value="InterPro"/>
</dbReference>
<dbReference type="AlphaFoldDB" id="A0A108U571"/>
<name>A0A108U571_9GAMM</name>
<accession>A0A108U571</accession>
<evidence type="ECO:0000313" key="2">
    <source>
        <dbReference type="Proteomes" id="UP000023435"/>
    </source>
</evidence>
<proteinExistence type="predicted"/>
<evidence type="ECO:0000313" key="1">
    <source>
        <dbReference type="EMBL" id="KWS02762.1"/>
    </source>
</evidence>
<sequence length="293" mass="32693">MLASAGLRARIAPEWGGALLGLDAVVDGRLAPLMRPSPFAPSPEGVVPDSNRLTCYPLLPWSNRISGDGFDFEGRRIDLPRNRDDEPWPIHGSGWQRAWRVAYAAADEALLTLDETSARDYRYRANLRYRLRERALEVSLSVVNIGLASLPFGLGLHPFFPRDAETRLRAPADRVWLNDGRTPLPTELADIPEHWRFDDARVLPADCVDHGFVGWSGRASIRWPRRRLGLDIDSDVDRFVLYTPVGADFFCLEPVDHAIDAVHLPGGALAHGMTALAPGARLQRRFRFTAVEC</sequence>
<keyword evidence="2" id="KW-1185">Reference proteome</keyword>
<dbReference type="Proteomes" id="UP000023435">
    <property type="component" value="Unassembled WGS sequence"/>
</dbReference>
<comment type="caution">
    <text evidence="1">The sequence shown here is derived from an EMBL/GenBank/DDBJ whole genome shotgun (WGS) entry which is preliminary data.</text>
</comment>
<dbReference type="Gene3D" id="2.70.98.10">
    <property type="match status" value="1"/>
</dbReference>
<gene>
    <name evidence="1" type="ORF">AZ78_0308</name>
</gene>
<protein>
    <submittedName>
        <fullName evidence="1">Aldose epimerase family protein</fullName>
    </submittedName>
</protein>
<dbReference type="EMBL" id="JAJA02000001">
    <property type="protein sequence ID" value="KWS02762.1"/>
    <property type="molecule type" value="Genomic_DNA"/>
</dbReference>
<dbReference type="Pfam" id="PF01263">
    <property type="entry name" value="Aldose_epim"/>
    <property type="match status" value="1"/>
</dbReference>
<dbReference type="InterPro" id="IPR011013">
    <property type="entry name" value="Gal_mutarotase_sf_dom"/>
</dbReference>
<dbReference type="InterPro" id="IPR014718">
    <property type="entry name" value="GH-type_carb-bd"/>
</dbReference>
<dbReference type="CDD" id="cd09021">
    <property type="entry name" value="Aldose_epim_Ec_YphB"/>
    <property type="match status" value="1"/>
</dbReference>
<dbReference type="SUPFAM" id="SSF74650">
    <property type="entry name" value="Galactose mutarotase-like"/>
    <property type="match status" value="1"/>
</dbReference>
<organism evidence="1 2">
    <name type="scientific">Lysobacter capsici AZ78</name>
    <dbReference type="NCBI Taxonomy" id="1444315"/>
    <lineage>
        <taxon>Bacteria</taxon>
        <taxon>Pseudomonadati</taxon>
        <taxon>Pseudomonadota</taxon>
        <taxon>Gammaproteobacteria</taxon>
        <taxon>Lysobacterales</taxon>
        <taxon>Lysobacteraceae</taxon>
        <taxon>Lysobacter</taxon>
    </lineage>
</organism>
<reference evidence="1 2" key="1">
    <citation type="journal article" date="2014" name="Genome Announc.">
        <title>Draft Genome Sequence of Lysobacter capsici AZ78, a Bacterium Antagonistic to Plant-Pathogenic Oomycetes.</title>
        <authorList>
            <person name="Puopolo G."/>
            <person name="Sonego P."/>
            <person name="Engelen K."/>
            <person name="Pertot I."/>
        </authorList>
    </citation>
    <scope>NUCLEOTIDE SEQUENCE [LARGE SCALE GENOMIC DNA]</scope>
    <source>
        <strain evidence="1 2">AZ78</strain>
    </source>
</reference>